<sequence length="280" mass="31943">MPGCIYLVATPIGNLKDITLRALETLQSVDFIAAEDTRQTLKLLNHFNIKKPLISYHEHNKYESGEKIIKRVLEGENMALVTDAGTPGISDPGEALVKMAIENNINVYLIPGPTAFVYGLVVSGLNTSRFVFEGFLPTDKKGRRERLDALLNEERTIIFYEAPHKLLRTLEDLYKTFGDRKISICRELTKKYEEVIRCTLSQALEIFKEKKPLGEFVLVLEGISKEELERKKTEDFKDISIEEHVKMYIEKGFSKMEAIKMVAKERGLPKSEVYKKALNV</sequence>
<feature type="domain" description="Tetrapyrrole methylase" evidence="7">
    <location>
        <begin position="5"/>
        <end position="203"/>
    </location>
</feature>
<keyword evidence="2 6" id="KW-0698">rRNA processing</keyword>
<name>A0A1H5WXB4_9CLOT</name>
<dbReference type="InterPro" id="IPR014777">
    <property type="entry name" value="4pyrrole_Mease_sub1"/>
</dbReference>
<evidence type="ECO:0000259" key="7">
    <source>
        <dbReference type="Pfam" id="PF00590"/>
    </source>
</evidence>
<proteinExistence type="inferred from homology"/>
<evidence type="ECO:0000256" key="4">
    <source>
        <dbReference type="ARBA" id="ARBA00022679"/>
    </source>
</evidence>
<dbReference type="RefSeq" id="WP_103896531.1">
    <property type="nucleotide sequence ID" value="NZ_FNUK01000023.1"/>
</dbReference>
<dbReference type="Proteomes" id="UP000242850">
    <property type="component" value="Unassembled WGS sequence"/>
</dbReference>
<evidence type="ECO:0000256" key="5">
    <source>
        <dbReference type="ARBA" id="ARBA00022691"/>
    </source>
</evidence>
<dbReference type="AlphaFoldDB" id="A0A1H5WXB4"/>
<dbReference type="Gene3D" id="3.30.950.10">
    <property type="entry name" value="Methyltransferase, Cobalt-precorrin-4 Transmethylase, Domain 2"/>
    <property type="match status" value="1"/>
</dbReference>
<dbReference type="InterPro" id="IPR035996">
    <property type="entry name" value="4pyrrol_Methylase_sf"/>
</dbReference>
<keyword evidence="3 6" id="KW-0489">Methyltransferase</keyword>
<dbReference type="Gene3D" id="3.40.1010.10">
    <property type="entry name" value="Cobalt-precorrin-4 Transmethylase, Domain 1"/>
    <property type="match status" value="1"/>
</dbReference>
<comment type="catalytic activity">
    <reaction evidence="6">
        <text>cytidine(1402) in 16S rRNA + S-adenosyl-L-methionine = 2'-O-methylcytidine(1402) in 16S rRNA + S-adenosyl-L-homocysteine + H(+)</text>
        <dbReference type="Rhea" id="RHEA:42924"/>
        <dbReference type="Rhea" id="RHEA-COMP:10285"/>
        <dbReference type="Rhea" id="RHEA-COMP:10286"/>
        <dbReference type="ChEBI" id="CHEBI:15378"/>
        <dbReference type="ChEBI" id="CHEBI:57856"/>
        <dbReference type="ChEBI" id="CHEBI:59789"/>
        <dbReference type="ChEBI" id="CHEBI:74495"/>
        <dbReference type="ChEBI" id="CHEBI:82748"/>
        <dbReference type="EC" id="2.1.1.198"/>
    </reaction>
</comment>
<dbReference type="NCBIfam" id="TIGR00096">
    <property type="entry name" value="16S rRNA (cytidine(1402)-2'-O)-methyltransferase"/>
    <property type="match status" value="1"/>
</dbReference>
<gene>
    <name evidence="6" type="primary">rsmI</name>
    <name evidence="8" type="ORF">SAMN05660865_01609</name>
</gene>
<evidence type="ECO:0000313" key="9">
    <source>
        <dbReference type="Proteomes" id="UP000242850"/>
    </source>
</evidence>
<comment type="function">
    <text evidence="6">Catalyzes the 2'-O-methylation of the ribose of cytidine 1402 (C1402) in 16S rRNA.</text>
</comment>
<dbReference type="SUPFAM" id="SSF53790">
    <property type="entry name" value="Tetrapyrrole methylase"/>
    <property type="match status" value="1"/>
</dbReference>
<dbReference type="GO" id="GO:0005737">
    <property type="term" value="C:cytoplasm"/>
    <property type="evidence" value="ECO:0007669"/>
    <property type="project" value="UniProtKB-SubCell"/>
</dbReference>
<accession>A0A1H5WXB4</accession>
<comment type="similarity">
    <text evidence="6">Belongs to the methyltransferase superfamily. RsmI family.</text>
</comment>
<dbReference type="PANTHER" id="PTHR46111">
    <property type="entry name" value="RIBOSOMAL RNA SMALL SUBUNIT METHYLTRANSFERASE I"/>
    <property type="match status" value="1"/>
</dbReference>
<evidence type="ECO:0000256" key="6">
    <source>
        <dbReference type="HAMAP-Rule" id="MF_01877"/>
    </source>
</evidence>
<keyword evidence="1 6" id="KW-0963">Cytoplasm</keyword>
<dbReference type="InterPro" id="IPR014776">
    <property type="entry name" value="4pyrrole_Mease_sub2"/>
</dbReference>
<dbReference type="PANTHER" id="PTHR46111:SF1">
    <property type="entry name" value="RIBOSOMAL RNA SMALL SUBUNIT METHYLTRANSFERASE I"/>
    <property type="match status" value="1"/>
</dbReference>
<keyword evidence="9" id="KW-1185">Reference proteome</keyword>
<evidence type="ECO:0000256" key="2">
    <source>
        <dbReference type="ARBA" id="ARBA00022552"/>
    </source>
</evidence>
<evidence type="ECO:0000256" key="3">
    <source>
        <dbReference type="ARBA" id="ARBA00022603"/>
    </source>
</evidence>
<dbReference type="EMBL" id="FNUK01000023">
    <property type="protein sequence ID" value="SEG04134.1"/>
    <property type="molecule type" value="Genomic_DNA"/>
</dbReference>
<keyword evidence="5 6" id="KW-0949">S-adenosyl-L-methionine</keyword>
<dbReference type="OrthoDB" id="9809084at2"/>
<reference evidence="9" key="1">
    <citation type="submission" date="2016-10" db="EMBL/GenBank/DDBJ databases">
        <authorList>
            <person name="Varghese N."/>
            <person name="Submissions S."/>
        </authorList>
    </citation>
    <scope>NUCLEOTIDE SEQUENCE [LARGE SCALE GENOMIC DNA]</scope>
    <source>
        <strain evidence="9">DSM 5463</strain>
    </source>
</reference>
<dbReference type="CDD" id="cd11648">
    <property type="entry name" value="RsmI"/>
    <property type="match status" value="1"/>
</dbReference>
<evidence type="ECO:0000313" key="8">
    <source>
        <dbReference type="EMBL" id="SEG04134.1"/>
    </source>
</evidence>
<dbReference type="EC" id="2.1.1.198" evidence="6"/>
<dbReference type="InterPro" id="IPR000878">
    <property type="entry name" value="4pyrrol_Mease"/>
</dbReference>
<organism evidence="8 9">
    <name type="scientific">Caloramator fervidus</name>
    <dbReference type="NCBI Taxonomy" id="29344"/>
    <lineage>
        <taxon>Bacteria</taxon>
        <taxon>Bacillati</taxon>
        <taxon>Bacillota</taxon>
        <taxon>Clostridia</taxon>
        <taxon>Eubacteriales</taxon>
        <taxon>Clostridiaceae</taxon>
        <taxon>Caloramator</taxon>
    </lineage>
</organism>
<evidence type="ECO:0000256" key="1">
    <source>
        <dbReference type="ARBA" id="ARBA00022490"/>
    </source>
</evidence>
<dbReference type="FunFam" id="3.40.1010.10:FF:000007">
    <property type="entry name" value="Ribosomal RNA small subunit methyltransferase I"/>
    <property type="match status" value="1"/>
</dbReference>
<keyword evidence="4 6" id="KW-0808">Transferase</keyword>
<dbReference type="Pfam" id="PF00590">
    <property type="entry name" value="TP_methylase"/>
    <property type="match status" value="1"/>
</dbReference>
<dbReference type="PIRSF" id="PIRSF005917">
    <property type="entry name" value="MTase_YraL"/>
    <property type="match status" value="1"/>
</dbReference>
<dbReference type="GO" id="GO:0070677">
    <property type="term" value="F:rRNA (cytosine-2'-O-)-methyltransferase activity"/>
    <property type="evidence" value="ECO:0007669"/>
    <property type="project" value="UniProtKB-UniRule"/>
</dbReference>
<dbReference type="HAMAP" id="MF_01877">
    <property type="entry name" value="16SrRNA_methyltr_I"/>
    <property type="match status" value="1"/>
</dbReference>
<comment type="subcellular location">
    <subcellularLocation>
        <location evidence="6">Cytoplasm</location>
    </subcellularLocation>
</comment>
<dbReference type="FunFam" id="3.30.950.10:FF:000002">
    <property type="entry name" value="Ribosomal RNA small subunit methyltransferase I"/>
    <property type="match status" value="1"/>
</dbReference>
<dbReference type="InterPro" id="IPR008189">
    <property type="entry name" value="rRNA_ssu_MeTfrase_I"/>
</dbReference>
<protein>
    <recommendedName>
        <fullName evidence="6">Ribosomal RNA small subunit methyltransferase I</fullName>
        <ecNumber evidence="6">2.1.1.198</ecNumber>
    </recommendedName>
    <alternativeName>
        <fullName evidence="6">16S rRNA 2'-O-ribose C1402 methyltransferase</fullName>
    </alternativeName>
    <alternativeName>
        <fullName evidence="6">rRNA (cytidine-2'-O-)-methyltransferase RsmI</fullName>
    </alternativeName>
</protein>